<keyword evidence="2" id="KW-0285">Flavoprotein</keyword>
<comment type="caution">
    <text evidence="6">The sequence shown here is derived from an EMBL/GenBank/DDBJ whole genome shotgun (WGS) entry which is preliminary data.</text>
</comment>
<keyword evidence="6" id="KW-0503">Monooxygenase</keyword>
<proteinExistence type="inferred from homology"/>
<dbReference type="GO" id="GO:0050661">
    <property type="term" value="F:NADP binding"/>
    <property type="evidence" value="ECO:0007669"/>
    <property type="project" value="InterPro"/>
</dbReference>
<keyword evidence="3" id="KW-0274">FAD</keyword>
<dbReference type="InterPro" id="IPR036188">
    <property type="entry name" value="FAD/NAD-bd_sf"/>
</dbReference>
<dbReference type="Pfam" id="PF00743">
    <property type="entry name" value="FMO-like"/>
    <property type="match status" value="1"/>
</dbReference>
<evidence type="ECO:0000256" key="3">
    <source>
        <dbReference type="ARBA" id="ARBA00022827"/>
    </source>
</evidence>
<dbReference type="Proteomes" id="UP000738349">
    <property type="component" value="Unassembled WGS sequence"/>
</dbReference>
<evidence type="ECO:0000256" key="5">
    <source>
        <dbReference type="ARBA" id="ARBA00023002"/>
    </source>
</evidence>
<dbReference type="InterPro" id="IPR050346">
    <property type="entry name" value="FMO-like"/>
</dbReference>
<dbReference type="OrthoDB" id="66881at2759"/>
<protein>
    <submittedName>
        <fullName evidence="6">Dimethylaniline monooxygenase 2</fullName>
    </submittedName>
</protein>
<evidence type="ECO:0000256" key="2">
    <source>
        <dbReference type="ARBA" id="ARBA00022630"/>
    </source>
</evidence>
<dbReference type="InterPro" id="IPR020946">
    <property type="entry name" value="Flavin_mOase-like"/>
</dbReference>
<dbReference type="GO" id="GO:0050660">
    <property type="term" value="F:flavin adenine dinucleotide binding"/>
    <property type="evidence" value="ECO:0007669"/>
    <property type="project" value="InterPro"/>
</dbReference>
<evidence type="ECO:0000313" key="7">
    <source>
        <dbReference type="Proteomes" id="UP000738349"/>
    </source>
</evidence>
<comment type="similarity">
    <text evidence="1">Belongs to the FMO family.</text>
</comment>
<reference evidence="6" key="1">
    <citation type="journal article" date="2021" name="Nat. Commun.">
        <title>Genetic determinants of endophytism in the Arabidopsis root mycobiome.</title>
        <authorList>
            <person name="Mesny F."/>
            <person name="Miyauchi S."/>
            <person name="Thiergart T."/>
            <person name="Pickel B."/>
            <person name="Atanasova L."/>
            <person name="Karlsson M."/>
            <person name="Huettel B."/>
            <person name="Barry K.W."/>
            <person name="Haridas S."/>
            <person name="Chen C."/>
            <person name="Bauer D."/>
            <person name="Andreopoulos W."/>
            <person name="Pangilinan J."/>
            <person name="LaButti K."/>
            <person name="Riley R."/>
            <person name="Lipzen A."/>
            <person name="Clum A."/>
            <person name="Drula E."/>
            <person name="Henrissat B."/>
            <person name="Kohler A."/>
            <person name="Grigoriev I.V."/>
            <person name="Martin F.M."/>
            <person name="Hacquard S."/>
        </authorList>
    </citation>
    <scope>NUCLEOTIDE SEQUENCE</scope>
    <source>
        <strain evidence="6">MPI-CAGE-AT-0147</strain>
    </source>
</reference>
<dbReference type="AlphaFoldDB" id="A0A9P9E3F1"/>
<dbReference type="SUPFAM" id="SSF51905">
    <property type="entry name" value="FAD/NAD(P)-binding domain"/>
    <property type="match status" value="2"/>
</dbReference>
<keyword evidence="5" id="KW-0560">Oxidoreductase</keyword>
<dbReference type="PANTHER" id="PTHR23023">
    <property type="entry name" value="DIMETHYLANILINE MONOOXYGENASE"/>
    <property type="match status" value="1"/>
</dbReference>
<gene>
    <name evidence="6" type="ORF">EDB81DRAFT_871818</name>
</gene>
<dbReference type="GO" id="GO:0004499">
    <property type="term" value="F:N,N-dimethylaniline monooxygenase activity"/>
    <property type="evidence" value="ECO:0007669"/>
    <property type="project" value="InterPro"/>
</dbReference>
<dbReference type="Gene3D" id="3.50.50.60">
    <property type="entry name" value="FAD/NAD(P)-binding domain"/>
    <property type="match status" value="4"/>
</dbReference>
<sequence>MATKSVADQTVAVIGADYPPFLSQQQLQEFMESYSTNFGLQKHISFRTNVTKVERNADDTRWRIEMTIDGTPAIREFDKVVCCHGYQTQARAPKFPGQEEFKGRILHAQQFRRPKDFEGQNVVFVGMSATASDIIPLVVPHAAKVYVSHRRGAWIFGRWRNGLPTDLLVNYSRRQMGYVMQSWFPNLSAKLSQMGTKFLMKKYGDLDPSWRLLENTPALSLALSACLDVLLDLLRDGKVTSLHGIDSFPGGKNIRFTDGTVLDDVDAVVFCTGYRADFSIIPFVQHSAPKADSHGNTYGGAPIPRLYMNMFPPNYADSMVVLTSSTYGKNNGFSFADVISMAISNVWRGVSADMIPSLREMERAIDAHHEWIARRWTKESTTDVCAVKQWEFQGFLHDAAGTGLENLGWGWRGWWTWLTDPKMNYLMRHGVETAYAFRYFETGKRATWPGARDAIIHTNKLVKELKAKNVAEAKKKAAGGSGFTAQ</sequence>
<dbReference type="InterPro" id="IPR000960">
    <property type="entry name" value="Flavin_mOase"/>
</dbReference>
<evidence type="ECO:0000313" key="6">
    <source>
        <dbReference type="EMBL" id="KAH7129236.1"/>
    </source>
</evidence>
<accession>A0A9P9E3F1</accession>
<dbReference type="PIRSF" id="PIRSF000332">
    <property type="entry name" value="FMO"/>
    <property type="match status" value="1"/>
</dbReference>
<keyword evidence="7" id="KW-1185">Reference proteome</keyword>
<dbReference type="PRINTS" id="PR00370">
    <property type="entry name" value="FMOXYGENASE"/>
</dbReference>
<dbReference type="EMBL" id="JAGMUV010000018">
    <property type="protein sequence ID" value="KAH7129236.1"/>
    <property type="molecule type" value="Genomic_DNA"/>
</dbReference>
<name>A0A9P9E3F1_9HYPO</name>
<keyword evidence="4" id="KW-0521">NADP</keyword>
<organism evidence="6 7">
    <name type="scientific">Dactylonectria macrodidyma</name>
    <dbReference type="NCBI Taxonomy" id="307937"/>
    <lineage>
        <taxon>Eukaryota</taxon>
        <taxon>Fungi</taxon>
        <taxon>Dikarya</taxon>
        <taxon>Ascomycota</taxon>
        <taxon>Pezizomycotina</taxon>
        <taxon>Sordariomycetes</taxon>
        <taxon>Hypocreomycetidae</taxon>
        <taxon>Hypocreales</taxon>
        <taxon>Nectriaceae</taxon>
        <taxon>Dactylonectria</taxon>
    </lineage>
</organism>
<evidence type="ECO:0000256" key="4">
    <source>
        <dbReference type="ARBA" id="ARBA00022857"/>
    </source>
</evidence>
<evidence type="ECO:0000256" key="1">
    <source>
        <dbReference type="ARBA" id="ARBA00009183"/>
    </source>
</evidence>